<dbReference type="SUPFAM" id="SSF53098">
    <property type="entry name" value="Ribonuclease H-like"/>
    <property type="match status" value="1"/>
</dbReference>
<dbReference type="InterPro" id="IPR041577">
    <property type="entry name" value="RT_RNaseH_2"/>
</dbReference>
<dbReference type="InterPro" id="IPR041588">
    <property type="entry name" value="Integrase_H2C2"/>
</dbReference>
<dbReference type="AlphaFoldDB" id="A0A7J6PB94"/>
<feature type="region of interest" description="Disordered" evidence="2">
    <location>
        <begin position="1059"/>
        <end position="1112"/>
    </location>
</feature>
<dbReference type="GO" id="GO:0003676">
    <property type="term" value="F:nucleic acid binding"/>
    <property type="evidence" value="ECO:0007669"/>
    <property type="project" value="InterPro"/>
</dbReference>
<dbReference type="FunFam" id="3.30.70.270:FF:000020">
    <property type="entry name" value="Transposon Tf2-6 polyprotein-like Protein"/>
    <property type="match status" value="1"/>
</dbReference>
<proteinExistence type="predicted"/>
<dbReference type="InterPro" id="IPR036397">
    <property type="entry name" value="RNaseH_sf"/>
</dbReference>
<dbReference type="Gene3D" id="3.30.70.270">
    <property type="match status" value="2"/>
</dbReference>
<feature type="region of interest" description="Disordered" evidence="2">
    <location>
        <begin position="1124"/>
        <end position="1169"/>
    </location>
</feature>
<dbReference type="InterPro" id="IPR001584">
    <property type="entry name" value="Integrase_cat-core"/>
</dbReference>
<dbReference type="PROSITE" id="PS50994">
    <property type="entry name" value="INTEGRASE"/>
    <property type="match status" value="1"/>
</dbReference>
<evidence type="ECO:0000313" key="6">
    <source>
        <dbReference type="Proteomes" id="UP000541610"/>
    </source>
</evidence>
<protein>
    <submittedName>
        <fullName evidence="5">Uncharacterized protein</fullName>
    </submittedName>
</protein>
<dbReference type="InterPro" id="IPR012337">
    <property type="entry name" value="RNaseH-like_sf"/>
</dbReference>
<feature type="domain" description="Integrase catalytic" evidence="4">
    <location>
        <begin position="784"/>
        <end position="869"/>
    </location>
</feature>
<dbReference type="Gene3D" id="3.30.420.10">
    <property type="entry name" value="Ribonuclease H-like superfamily/Ribonuclease H"/>
    <property type="match status" value="1"/>
</dbReference>
<dbReference type="Proteomes" id="UP000541610">
    <property type="component" value="Unassembled WGS sequence"/>
</dbReference>
<evidence type="ECO:0000256" key="1">
    <source>
        <dbReference type="ARBA" id="ARBA00023268"/>
    </source>
</evidence>
<dbReference type="Gene3D" id="1.10.340.70">
    <property type="match status" value="1"/>
</dbReference>
<feature type="region of interest" description="Disordered" evidence="2">
    <location>
        <begin position="1182"/>
        <end position="1214"/>
    </location>
</feature>
<dbReference type="InterPro" id="IPR043128">
    <property type="entry name" value="Rev_trsase/Diguanyl_cyclase"/>
</dbReference>
<dbReference type="Pfam" id="PF17921">
    <property type="entry name" value="Integrase_H2C2"/>
    <property type="match status" value="1"/>
</dbReference>
<dbReference type="Pfam" id="PF00078">
    <property type="entry name" value="RVT_1"/>
    <property type="match status" value="1"/>
</dbReference>
<dbReference type="OrthoDB" id="6151782at2759"/>
<evidence type="ECO:0000259" key="3">
    <source>
        <dbReference type="PROSITE" id="PS50878"/>
    </source>
</evidence>
<dbReference type="GO" id="GO:0003824">
    <property type="term" value="F:catalytic activity"/>
    <property type="evidence" value="ECO:0007669"/>
    <property type="project" value="UniProtKB-KW"/>
</dbReference>
<dbReference type="EMBL" id="JABANP010000046">
    <property type="protein sequence ID" value="KAF4693399.1"/>
    <property type="molecule type" value="Genomic_DNA"/>
</dbReference>
<organism evidence="5 6">
    <name type="scientific">Perkinsus olseni</name>
    <name type="common">Perkinsus atlanticus</name>
    <dbReference type="NCBI Taxonomy" id="32597"/>
    <lineage>
        <taxon>Eukaryota</taxon>
        <taxon>Sar</taxon>
        <taxon>Alveolata</taxon>
        <taxon>Perkinsozoa</taxon>
        <taxon>Perkinsea</taxon>
        <taxon>Perkinsida</taxon>
        <taxon>Perkinsidae</taxon>
        <taxon>Perkinsus</taxon>
    </lineage>
</organism>
<evidence type="ECO:0000256" key="2">
    <source>
        <dbReference type="SAM" id="MobiDB-lite"/>
    </source>
</evidence>
<dbReference type="PROSITE" id="PS50878">
    <property type="entry name" value="RT_POL"/>
    <property type="match status" value="1"/>
</dbReference>
<name>A0A7J6PB94_PEROL</name>
<feature type="compositionally biased region" description="Polar residues" evidence="2">
    <location>
        <begin position="1101"/>
        <end position="1112"/>
    </location>
</feature>
<dbReference type="InterPro" id="IPR000477">
    <property type="entry name" value="RT_dom"/>
</dbReference>
<accession>A0A7J6PB94</accession>
<keyword evidence="1" id="KW-0511">Multifunctional enzyme</keyword>
<feature type="domain" description="Reverse transcriptase" evidence="3">
    <location>
        <begin position="162"/>
        <end position="341"/>
    </location>
</feature>
<dbReference type="Pfam" id="PF17919">
    <property type="entry name" value="RT_RNaseH_2"/>
    <property type="match status" value="1"/>
</dbReference>
<dbReference type="SUPFAM" id="SSF56672">
    <property type="entry name" value="DNA/RNA polymerases"/>
    <property type="match status" value="1"/>
</dbReference>
<gene>
    <name evidence="5" type="ORF">FOZ60_011179</name>
</gene>
<dbReference type="CDD" id="cd09274">
    <property type="entry name" value="RNase_HI_RT_Ty3"/>
    <property type="match status" value="1"/>
</dbReference>
<evidence type="ECO:0000313" key="5">
    <source>
        <dbReference type="EMBL" id="KAF4693399.1"/>
    </source>
</evidence>
<dbReference type="InterPro" id="IPR050951">
    <property type="entry name" value="Retrovirus_Pol_polyprotein"/>
</dbReference>
<dbReference type="Gene3D" id="3.10.10.10">
    <property type="entry name" value="HIV Type 1 Reverse Transcriptase, subunit A, domain 1"/>
    <property type="match status" value="1"/>
</dbReference>
<dbReference type="GO" id="GO:0015074">
    <property type="term" value="P:DNA integration"/>
    <property type="evidence" value="ECO:0007669"/>
    <property type="project" value="InterPro"/>
</dbReference>
<dbReference type="InterPro" id="IPR043502">
    <property type="entry name" value="DNA/RNA_pol_sf"/>
</dbReference>
<evidence type="ECO:0000259" key="4">
    <source>
        <dbReference type="PROSITE" id="PS50994"/>
    </source>
</evidence>
<reference evidence="5 6" key="1">
    <citation type="submission" date="2020-04" db="EMBL/GenBank/DDBJ databases">
        <title>Perkinsus olseni comparative genomics.</title>
        <authorList>
            <person name="Bogema D.R."/>
        </authorList>
    </citation>
    <scope>NUCLEOTIDE SEQUENCE [LARGE SCALE GENOMIC DNA]</scope>
    <source>
        <strain evidence="5">00978-12</strain>
    </source>
</reference>
<comment type="caution">
    <text evidence="5">The sequence shown here is derived from an EMBL/GenBank/DDBJ whole genome shotgun (WGS) entry which is preliminary data.</text>
</comment>
<dbReference type="PANTHER" id="PTHR37984">
    <property type="entry name" value="PROTEIN CBG26694"/>
    <property type="match status" value="1"/>
</dbReference>
<dbReference type="CDD" id="cd01647">
    <property type="entry name" value="RT_LTR"/>
    <property type="match status" value="1"/>
</dbReference>
<sequence length="1264" mass="142052">MVLNDPVRSVYAMAAQPHVQPLTDEELARQGLKVPGKGQIRSFAPTQLPKGVVLTAPEKWPPPGCDMNELDDDDIAGALRFAIPDFRAEEKQLPDIDKGRPELRPFQSLCEKFGQLFSLRPGQCDKVQHRVNTHDDTPVVERVRPVPHKWREDIEAQLHEMEELGVIRRSTSAWRFPCVYVPKKNGKVRMCVDYRKLNQACHTEAYPVPRPDDVQEHLSHAKVFSTLDLRSGYWQLPVRPEDQHKTAFCPGPGFPLYEWCRMPFGLASAPATFQRLMDMVLGHLPFVRVYLDDVLVFSRSHEEHLRHLEEVFRLLEEANLTIAGDKCEIARSEVGYLGHVFNEKGMTPDAAKVEAVLRWPVPTTASELRSFIGLAGYYRHFVSHFSSVVRPLYALESACKRRRTTASWIEWGEEHDAAFLYLKSSLAALPALAYPDFEQPFQLVTDASDYAIGAVLEQQGRPLAFYSQALSGAQLRWPVYEKEAYAIFKALDHFRTFFLGYPLDLVVLSDHRPLQWITTSNSAKVQRWLLAMSQYSFTVRYVEGKVNKAADALSRLRTAPTDEFLEHLPSAPAAAAVSGDDDDVPWPFPRLPASCRPACVLSIAEHWSREDIVRQQNDDPIIAEVRERRQDPQPLARTEFKIPPLRPYKKLWNVLDIADNVLVRLAHFLPEDEARWVPVVASSVRQEVMQHFHEHDGHFGRDRNLEKLRRLCYWPTMARGRSSASCRPGDALADWHAMENSGCRLSHGGPGARWHLKLLVVVDHFTKWADAFPVRGESAEEATDGPAFESQLFLEVLQLLGVTKARTSVYHPCANGAVERFNATILGLLRTHVSSGSWKQWLRPLLWSYNTSVHSSTGYSPFYLMFNRESRCSFLPSFDQYTEFLFDPTGYAEHASFVKARLADIVDQWVVSRSSAHRQQAEAGHQQRRVFYIGQRVLLRIFRTATPGHKLLPRWQPNWYVLKFVPGTNEKTVVLRRWPDMVEKVISVDHVINDSLQPECVPAELGIARQRPTPVREAPNIPEFPFGDDRERDEAPVADVNRGYGFAPEAFDEYDAAPEEADLPEVQPEAVRSPALEPPLESASPAAYSGGFKGSEDEHSVTSVLGSPRGSTYTALDDISVVTAPDPEQPVEDHDSPQSQPVHSPAPPAQAPAAVPQDGGNPPVGSVPAATVVTDDANAQQSGQTTFFSPDHYGQGGSYSSSTTQMPPRGSEWGKRGENVAWWCLCSAGALFGERETRMGAKVECVASFVVWDARLKATVSAFR</sequence>
<dbReference type="PANTHER" id="PTHR37984:SF5">
    <property type="entry name" value="PROTEIN NYNRIN-LIKE"/>
    <property type="match status" value="1"/>
</dbReference>